<keyword evidence="6" id="KW-0574">Periplasm</keyword>
<dbReference type="InterPro" id="IPR015943">
    <property type="entry name" value="WD40/YVTN_repeat-like_dom_sf"/>
</dbReference>
<name>A0ABX5IXL3_9GAMM</name>
<dbReference type="SUPFAM" id="SSF49503">
    <property type="entry name" value="Cupredoxins"/>
    <property type="match status" value="1"/>
</dbReference>
<feature type="binding site" evidence="6">
    <location>
        <position position="350"/>
    </location>
    <ligand>
        <name>Cu cation</name>
        <dbReference type="ChEBI" id="CHEBI:23378"/>
        <label>Z1</label>
    </ligand>
</feature>
<accession>A0ABX5IXL3</accession>
<dbReference type="SUPFAM" id="SSF50974">
    <property type="entry name" value="Nitrous oxide reductase, N-terminal domain"/>
    <property type="match status" value="1"/>
</dbReference>
<comment type="similarity">
    <text evidence="6">In the C-terminal section; belongs to the cytochrome c oxidase subunit 2 family.</text>
</comment>
<dbReference type="InterPro" id="IPR041142">
    <property type="entry name" value="NOS_propeller_2"/>
</dbReference>
<dbReference type="Proteomes" id="UP000241895">
    <property type="component" value="Unassembled WGS sequence"/>
</dbReference>
<comment type="caution">
    <text evidence="7">The sequence shown here is derived from an EMBL/GenBank/DDBJ whole genome shotgun (WGS) entry which is preliminary data.</text>
</comment>
<comment type="similarity">
    <text evidence="6">Belongs to the NosZ family.</text>
</comment>
<dbReference type="Pfam" id="PF18764">
    <property type="entry name" value="nos_propeller"/>
    <property type="match status" value="1"/>
</dbReference>
<keyword evidence="5 6" id="KW-0186">Copper</keyword>
<comment type="cofactor">
    <cofactor evidence="6">
        <name>Ca(2+)</name>
        <dbReference type="ChEBI" id="CHEBI:29108"/>
    </cofactor>
    <text evidence="6">Binds 2 calcium ions per subunit.</text>
</comment>
<proteinExistence type="inferred from homology"/>
<evidence type="ECO:0000256" key="1">
    <source>
        <dbReference type="ARBA" id="ARBA00004196"/>
    </source>
</evidence>
<dbReference type="HAMAP" id="MF_00716">
    <property type="entry name" value="NosZ"/>
    <property type="match status" value="1"/>
</dbReference>
<feature type="binding site" evidence="6">
    <location>
        <position position="645"/>
    </location>
    <ligand>
        <name>Cu cation</name>
        <dbReference type="ChEBI" id="CHEBI:23378"/>
        <label>A2</label>
    </ligand>
</feature>
<comment type="catalytic activity">
    <reaction evidence="6">
        <text>N2 + 2 Fe(III)-[cytochrome c] + H2O = nitrous oxide + 2 Fe(II)-[cytochrome c] + 2 H(+)</text>
        <dbReference type="Rhea" id="RHEA:43108"/>
        <dbReference type="Rhea" id="RHEA-COMP:10350"/>
        <dbReference type="Rhea" id="RHEA-COMP:14399"/>
        <dbReference type="ChEBI" id="CHEBI:15377"/>
        <dbReference type="ChEBI" id="CHEBI:15378"/>
        <dbReference type="ChEBI" id="CHEBI:17045"/>
        <dbReference type="ChEBI" id="CHEBI:17997"/>
        <dbReference type="ChEBI" id="CHEBI:29033"/>
        <dbReference type="ChEBI" id="CHEBI:29034"/>
        <dbReference type="EC" id="1.7.2.4"/>
    </reaction>
</comment>
<keyword evidence="6" id="KW-0106">Calcium</keyword>
<feature type="binding site" evidence="6">
    <location>
        <position position="158"/>
    </location>
    <ligand>
        <name>Cu cation</name>
        <dbReference type="ChEBI" id="CHEBI:23378"/>
        <label>Z2</label>
    </ligand>
</feature>
<feature type="binding site" evidence="6">
    <location>
        <position position="207"/>
    </location>
    <ligand>
        <name>Cu cation</name>
        <dbReference type="ChEBI" id="CHEBI:23378"/>
        <label>Z2</label>
    </ligand>
</feature>
<dbReference type="InterPro" id="IPR051403">
    <property type="entry name" value="NosZ/Cyto_c_oxidase_sub2"/>
</dbReference>
<protein>
    <recommendedName>
        <fullName evidence="6">Nitrous-oxide reductase</fullName>
        <ecNumber evidence="6">1.7.2.4</ecNumber>
    </recommendedName>
    <alternativeName>
        <fullName evidence="6">N(2)OR</fullName>
    </alternativeName>
    <alternativeName>
        <fullName evidence="6">N2O reductase</fullName>
    </alternativeName>
</protein>
<dbReference type="InterPro" id="IPR008972">
    <property type="entry name" value="Cupredoxin"/>
</dbReference>
<comment type="caution">
    <text evidence="6">Lacks conserved residue(s) required for the propagation of feature annotation.</text>
</comment>
<feature type="region of interest" description="COX2-like" evidence="6">
    <location>
        <begin position="565"/>
        <end position="661"/>
    </location>
</feature>
<feature type="binding site" evidence="6">
    <location>
        <position position="649"/>
    </location>
    <ligand>
        <name>Cu cation</name>
        <dbReference type="ChEBI" id="CHEBI:23378"/>
        <label>A2</label>
    </ligand>
</feature>
<dbReference type="Gene3D" id="2.130.10.10">
    <property type="entry name" value="YVTN repeat-like/Quinoprotein amine dehydrogenase"/>
    <property type="match status" value="1"/>
</dbReference>
<evidence type="ECO:0000256" key="4">
    <source>
        <dbReference type="ARBA" id="ARBA00023002"/>
    </source>
</evidence>
<dbReference type="NCBIfam" id="TIGR04244">
    <property type="entry name" value="nitrous_NosZ_RR"/>
    <property type="match status" value="1"/>
</dbReference>
<evidence type="ECO:0000313" key="8">
    <source>
        <dbReference type="Proteomes" id="UP000241895"/>
    </source>
</evidence>
<keyword evidence="4 6" id="KW-0560">Oxidoreductase</keyword>
<dbReference type="PANTHER" id="PTHR42838">
    <property type="entry name" value="CYTOCHROME C OXIDASE SUBUNIT II"/>
    <property type="match status" value="1"/>
</dbReference>
<dbReference type="EMBL" id="PXNS01000004">
    <property type="protein sequence ID" value="PTL95297.1"/>
    <property type="molecule type" value="Genomic_DNA"/>
</dbReference>
<dbReference type="InterPro" id="IPR041114">
    <property type="entry name" value="Nos_propeller"/>
</dbReference>
<feature type="binding site" evidence="6">
    <location>
        <position position="641"/>
    </location>
    <ligand>
        <name>Cu cation</name>
        <dbReference type="ChEBI" id="CHEBI:23378"/>
        <label>A2</label>
    </ligand>
</feature>
<organism evidence="7 8">
    <name type="scientific">Halomonas litopenaei</name>
    <dbReference type="NCBI Taxonomy" id="2109328"/>
    <lineage>
        <taxon>Bacteria</taxon>
        <taxon>Pseudomonadati</taxon>
        <taxon>Pseudomonadota</taxon>
        <taxon>Gammaproteobacteria</taxon>
        <taxon>Oceanospirillales</taxon>
        <taxon>Halomonadaceae</taxon>
        <taxon>Halomonas</taxon>
    </lineage>
</organism>
<dbReference type="EC" id="1.7.2.4" evidence="6"/>
<feature type="binding site" evidence="6">
    <location>
        <position position="645"/>
    </location>
    <ligand>
        <name>Cu cation</name>
        <dbReference type="ChEBI" id="CHEBI:23378"/>
        <label>A1</label>
    </ligand>
</feature>
<sequence length="661" mass="73248">MRRGRTATWVTQNPADQARTATRGVYPALRRTEVSDDSRSIQNLARRHFLRNSAVTGVAGAGLASGVVGGVGTSALLGSRSARASEGDAMVAPGELDEYYGFWSGGHSGEVRVLGIPSMRELMRIPVFNTESATGWGITNESKHILGESARFHNGDAHHPHASLTDGRYDGKYLFINDKANTRVARIRLDIMKTDKVTTIPNVQAIHGLRLQKVPYTKYVFANAEFPIPQINDGRDLENPANYYTMFNAIDAETMEVAWQVIVDGNLDNTDADYTGRFVASTCYNSEKGMTLADSMRAERDWVVVYDVEAIEAAVEKGQFETLGDSPVPVLDGRKGSPLTRYIPVPKNPHGLNTSPDGKYFIANGKLSPTVSIIAIDKLPALFADEIEPRDSVVAEPELGLGPLHTTFDGRGFAYTTLFIDSQVAKWNIEEAIRAYNGEDVNYIHQKLDVHYQPGHNHASLCETRDADGKWLVVLCKFSKDRFLPVGPLHPENDQLIDISGDTMKLVHDGPTYAEPHDAIMMRADQLNPIQVWDRQDPFFAPTRAMAEADGITLESDNKVIRDGNKVRVYMTSVAPQYGITEFKVKQGDEVTVVITNLDTVEDLTHGFCMVNHGVSMEIGPQQTSSVTFTAERAGVHWYYCNWFCHAMHMEMFGRMLVEKA</sequence>
<comment type="function">
    <text evidence="6">Nitrous-oxide reductase is part of a bacterial respiratory system which is activated under anaerobic conditions in the presence of nitrate or nitrous oxide.</text>
</comment>
<comment type="subcellular location">
    <subcellularLocation>
        <location evidence="1">Cell envelope</location>
    </subcellularLocation>
    <subcellularLocation>
        <location evidence="6">Periplasm</location>
    </subcellularLocation>
</comment>
<evidence type="ECO:0000256" key="5">
    <source>
        <dbReference type="ARBA" id="ARBA00023008"/>
    </source>
</evidence>
<feature type="binding site" evidence="6">
    <location>
        <position position="652"/>
    </location>
    <ligand>
        <name>Cu cation</name>
        <dbReference type="ChEBI" id="CHEBI:23378"/>
        <label>A1</label>
    </ligand>
</feature>
<gene>
    <name evidence="6" type="primary">nosZ</name>
    <name evidence="7" type="ORF">C6W88_08150</name>
</gene>
<dbReference type="Pfam" id="PF18793">
    <property type="entry name" value="nos_propeller_2"/>
    <property type="match status" value="1"/>
</dbReference>
<reference evidence="7 8" key="1">
    <citation type="submission" date="2018-03" db="EMBL/GenBank/DDBJ databases">
        <authorList>
            <person name="Zhou J."/>
            <person name="Li X."/>
            <person name="Xue M."/>
            <person name="Yin J."/>
        </authorList>
    </citation>
    <scope>NUCLEOTIDE SEQUENCE [LARGE SCALE GENOMIC DNA]</scope>
    <source>
        <strain evidence="7 8">SYSU ZJ2214</strain>
    </source>
</reference>
<feature type="binding site" evidence="6">
    <location>
        <position position="456"/>
    </location>
    <ligand>
        <name>Cu cation</name>
        <dbReference type="ChEBI" id="CHEBI:23378"/>
        <label>Z3</label>
    </ligand>
</feature>
<evidence type="ECO:0000313" key="7">
    <source>
        <dbReference type="EMBL" id="PTL95297.1"/>
    </source>
</evidence>
<evidence type="ECO:0000256" key="2">
    <source>
        <dbReference type="ARBA" id="ARBA00022723"/>
    </source>
</evidence>
<feature type="binding site" evidence="6">
    <location>
        <position position="405"/>
    </location>
    <ligand>
        <name>Cu cation</name>
        <dbReference type="ChEBI" id="CHEBI:23378"/>
        <label>Z1</label>
    </ligand>
</feature>
<evidence type="ECO:0000256" key="3">
    <source>
        <dbReference type="ARBA" id="ARBA00022729"/>
    </source>
</evidence>
<feature type="binding site" evidence="6">
    <location>
        <position position="517"/>
    </location>
    <ligand>
        <name>Cu cation</name>
        <dbReference type="ChEBI" id="CHEBI:23378"/>
        <label>Z4</label>
    </ligand>
</feature>
<feature type="binding site" evidence="6">
    <location>
        <position position="606"/>
    </location>
    <ligand>
        <name>Cu cation</name>
        <dbReference type="ChEBI" id="CHEBI:23378"/>
        <label>A1</label>
    </ligand>
</feature>
<dbReference type="PANTHER" id="PTHR42838:SF2">
    <property type="entry name" value="NITROUS-OXIDE REDUCTASE"/>
    <property type="match status" value="1"/>
</dbReference>
<comment type="subunit">
    <text evidence="6">Homodimer.</text>
</comment>
<dbReference type="InterPro" id="IPR023644">
    <property type="entry name" value="NO_Rdtase"/>
</dbReference>
<keyword evidence="2 6" id="KW-0479">Metal-binding</keyword>
<feature type="binding site" evidence="6">
    <location>
        <position position="641"/>
    </location>
    <ligand>
        <name>Cu cation</name>
        <dbReference type="ChEBI" id="CHEBI:23378"/>
        <label>A1</label>
    </ligand>
</feature>
<dbReference type="InterPro" id="IPR011045">
    <property type="entry name" value="N2O_reductase_N"/>
</dbReference>
<comment type="cofactor">
    <cofactor evidence="6">
        <name>Cu cation</name>
        <dbReference type="ChEBI" id="CHEBI:23378"/>
    </cofactor>
    <text evidence="6">Binds 6 Cu cations per subunit. Each subunit contains 2 copper centers; Cu(A) (binuclear) and Cu(Z) (tetranuclear). Cu(Z) is thought to be the site of nitrous oxide reduction.</text>
</comment>
<evidence type="ECO:0000256" key="6">
    <source>
        <dbReference type="HAMAP-Rule" id="MF_00716"/>
    </source>
</evidence>
<feature type="binding site" evidence="6">
    <location>
        <position position="643"/>
    </location>
    <ligand>
        <name>Cu cation</name>
        <dbReference type="ChEBI" id="CHEBI:23378"/>
        <label>A2</label>
    </ligand>
</feature>
<keyword evidence="3 6" id="KW-0732">Signal</keyword>
<keyword evidence="8" id="KW-1185">Reference proteome</keyword>
<feature type="binding site" evidence="6">
    <location>
        <position position="159"/>
    </location>
    <ligand>
        <name>Cu cation</name>
        <dbReference type="ChEBI" id="CHEBI:23378"/>
        <label>Z3</label>
    </ligand>
</feature>
<dbReference type="Gene3D" id="2.60.40.420">
    <property type="entry name" value="Cupredoxins - blue copper proteins"/>
    <property type="match status" value="1"/>
</dbReference>